<dbReference type="AlphaFoldDB" id="A0A6G1HLS9"/>
<feature type="region of interest" description="Disordered" evidence="1">
    <location>
        <begin position="28"/>
        <end position="62"/>
    </location>
</feature>
<evidence type="ECO:0000313" key="2">
    <source>
        <dbReference type="EMBL" id="KAF2396715.1"/>
    </source>
</evidence>
<reference evidence="2" key="1">
    <citation type="journal article" date="2020" name="Stud. Mycol.">
        <title>101 Dothideomycetes genomes: a test case for predicting lifestyles and emergence of pathogens.</title>
        <authorList>
            <person name="Haridas S."/>
            <person name="Albert R."/>
            <person name="Binder M."/>
            <person name="Bloem J."/>
            <person name="Labutti K."/>
            <person name="Salamov A."/>
            <person name="Andreopoulos B."/>
            <person name="Baker S."/>
            <person name="Barry K."/>
            <person name="Bills G."/>
            <person name="Bluhm B."/>
            <person name="Cannon C."/>
            <person name="Castanera R."/>
            <person name="Culley D."/>
            <person name="Daum C."/>
            <person name="Ezra D."/>
            <person name="Gonzalez J."/>
            <person name="Henrissat B."/>
            <person name="Kuo A."/>
            <person name="Liang C."/>
            <person name="Lipzen A."/>
            <person name="Lutzoni F."/>
            <person name="Magnuson J."/>
            <person name="Mondo S."/>
            <person name="Nolan M."/>
            <person name="Ohm R."/>
            <person name="Pangilinan J."/>
            <person name="Park H.-J."/>
            <person name="Ramirez L."/>
            <person name="Alfaro M."/>
            <person name="Sun H."/>
            <person name="Tritt A."/>
            <person name="Yoshinaga Y."/>
            <person name="Zwiers L.-H."/>
            <person name="Turgeon B."/>
            <person name="Goodwin S."/>
            <person name="Spatafora J."/>
            <person name="Crous P."/>
            <person name="Grigoriev I."/>
        </authorList>
    </citation>
    <scope>NUCLEOTIDE SEQUENCE</scope>
    <source>
        <strain evidence="2">CBS 262.69</strain>
    </source>
</reference>
<proteinExistence type="predicted"/>
<dbReference type="Proteomes" id="UP000799640">
    <property type="component" value="Unassembled WGS sequence"/>
</dbReference>
<keyword evidence="3" id="KW-1185">Reference proteome</keyword>
<accession>A0A6G1HLS9</accession>
<gene>
    <name evidence="2" type="ORF">EJ06DRAFT_585148</name>
</gene>
<dbReference type="OrthoDB" id="62952at2759"/>
<evidence type="ECO:0000256" key="1">
    <source>
        <dbReference type="SAM" id="MobiDB-lite"/>
    </source>
</evidence>
<protein>
    <submittedName>
        <fullName evidence="2">Uncharacterized protein</fullName>
    </submittedName>
</protein>
<evidence type="ECO:0000313" key="3">
    <source>
        <dbReference type="Proteomes" id="UP000799640"/>
    </source>
</evidence>
<name>A0A6G1HLS9_9PEZI</name>
<sequence length="292" mass="32811">MIRPQCRSTECRKCHPHTQIKNHEYAQDSYTRSTVASRQRSFTLSNSTPRRPKQPLVQPPTKPRISLLTLPPEIRLEIYSYLLDHRYFGYWHPIEHLPEGHQLYGTVMGGARHPDYIAVGPNSCFLHLSHTFPVAILRTCRTINNEASAALYGTLSAGLLVTRPAHVACASYWLTQHPVRFLHTLEMPLLVELRRQADLMNCEFWHPKGESLGAAGIAHLCRVLRATSVKMLRLKIVLNCSVEWEPRPGLPNGAPRLIVPRLGNGGLERALKGVDEVAGTRGREGVVLYVGV</sequence>
<dbReference type="EMBL" id="ML996706">
    <property type="protein sequence ID" value="KAF2396715.1"/>
    <property type="molecule type" value="Genomic_DNA"/>
</dbReference>
<feature type="compositionally biased region" description="Polar residues" evidence="1">
    <location>
        <begin position="28"/>
        <end position="49"/>
    </location>
</feature>
<organism evidence="2 3">
    <name type="scientific">Trichodelitschia bisporula</name>
    <dbReference type="NCBI Taxonomy" id="703511"/>
    <lineage>
        <taxon>Eukaryota</taxon>
        <taxon>Fungi</taxon>
        <taxon>Dikarya</taxon>
        <taxon>Ascomycota</taxon>
        <taxon>Pezizomycotina</taxon>
        <taxon>Dothideomycetes</taxon>
        <taxon>Dothideomycetes incertae sedis</taxon>
        <taxon>Phaeotrichales</taxon>
        <taxon>Phaeotrichaceae</taxon>
        <taxon>Trichodelitschia</taxon>
    </lineage>
</organism>